<proteinExistence type="predicted"/>
<reference evidence="1" key="1">
    <citation type="submission" date="2020-06" db="EMBL/GenBank/DDBJ databases">
        <title>WGS assembly of Ceratodon purpureus strain R40.</title>
        <authorList>
            <person name="Carey S.B."/>
            <person name="Jenkins J."/>
            <person name="Shu S."/>
            <person name="Lovell J.T."/>
            <person name="Sreedasyam A."/>
            <person name="Maumus F."/>
            <person name="Tiley G.P."/>
            <person name="Fernandez-Pozo N."/>
            <person name="Barry K."/>
            <person name="Chen C."/>
            <person name="Wang M."/>
            <person name="Lipzen A."/>
            <person name="Daum C."/>
            <person name="Saski C.A."/>
            <person name="Payton A.C."/>
            <person name="Mcbreen J.C."/>
            <person name="Conrad R.E."/>
            <person name="Kollar L.M."/>
            <person name="Olsson S."/>
            <person name="Huttunen S."/>
            <person name="Landis J.B."/>
            <person name="Wickett N.J."/>
            <person name="Johnson M.G."/>
            <person name="Rensing S.A."/>
            <person name="Grimwood J."/>
            <person name="Schmutz J."/>
            <person name="Mcdaniel S.F."/>
        </authorList>
    </citation>
    <scope>NUCLEOTIDE SEQUENCE</scope>
    <source>
        <strain evidence="1">R40</strain>
    </source>
</reference>
<keyword evidence="2" id="KW-1185">Reference proteome</keyword>
<protein>
    <submittedName>
        <fullName evidence="1">Uncharacterized protein</fullName>
    </submittedName>
</protein>
<organism evidence="1 2">
    <name type="scientific">Ceratodon purpureus</name>
    <name type="common">Fire moss</name>
    <name type="synonym">Dicranum purpureum</name>
    <dbReference type="NCBI Taxonomy" id="3225"/>
    <lineage>
        <taxon>Eukaryota</taxon>
        <taxon>Viridiplantae</taxon>
        <taxon>Streptophyta</taxon>
        <taxon>Embryophyta</taxon>
        <taxon>Bryophyta</taxon>
        <taxon>Bryophytina</taxon>
        <taxon>Bryopsida</taxon>
        <taxon>Dicranidae</taxon>
        <taxon>Pseudoditrichales</taxon>
        <taxon>Ditrichaceae</taxon>
        <taxon>Ceratodon</taxon>
    </lineage>
</organism>
<accession>A0A8T0IZG4</accession>
<evidence type="ECO:0000313" key="1">
    <source>
        <dbReference type="EMBL" id="KAG0588136.1"/>
    </source>
</evidence>
<dbReference type="AlphaFoldDB" id="A0A8T0IZG4"/>
<dbReference type="Proteomes" id="UP000822688">
    <property type="component" value="Chromosome 2"/>
</dbReference>
<evidence type="ECO:0000313" key="2">
    <source>
        <dbReference type="Proteomes" id="UP000822688"/>
    </source>
</evidence>
<dbReference type="EMBL" id="CM026422">
    <property type="protein sequence ID" value="KAG0588136.1"/>
    <property type="molecule type" value="Genomic_DNA"/>
</dbReference>
<name>A0A8T0IZG4_CERPU</name>
<gene>
    <name evidence="1" type="ORF">KC19_2G218900</name>
</gene>
<sequence>MKNLEIDNYGTSTGSSYIKEIDIPKPLGFDVGYWGMPSCLGQGLKVLEEIPKYGKKCTAWEEQKSNYDPITGNHNSKPLVLDLNGEKKSMCQYNYLEMLGKQQEEERLQRHNQFGYFSNSSNNSYSNLNNKSPWIPNNKVSLASTNLKHRVTWSQDTRPCDDVFRLSTPKYTLRGSEVKKKSKIQIPKTAFNRPLLTHKKLNRPFISENVQSANEARKHDKEIVKNL</sequence>
<comment type="caution">
    <text evidence="1">The sequence shown here is derived from an EMBL/GenBank/DDBJ whole genome shotgun (WGS) entry which is preliminary data.</text>
</comment>